<feature type="compositionally biased region" description="Low complexity" evidence="1">
    <location>
        <begin position="270"/>
        <end position="293"/>
    </location>
</feature>
<feature type="region of interest" description="Disordered" evidence="1">
    <location>
        <begin position="239"/>
        <end position="342"/>
    </location>
</feature>
<dbReference type="OrthoDB" id="544175at2759"/>
<accession>A0A8B8L7Q9</accession>
<evidence type="ECO:0000256" key="2">
    <source>
        <dbReference type="SAM" id="SignalP"/>
    </source>
</evidence>
<dbReference type="Proteomes" id="UP000694853">
    <property type="component" value="Unplaced"/>
</dbReference>
<evidence type="ECO:0000259" key="3">
    <source>
        <dbReference type="Pfam" id="PF07889"/>
    </source>
</evidence>
<feature type="chain" id="PRO_5034891857" evidence="2">
    <location>
        <begin position="23"/>
        <end position="370"/>
    </location>
</feature>
<feature type="domain" description="DUF1664" evidence="3">
    <location>
        <begin position="94"/>
        <end position="213"/>
    </location>
</feature>
<feature type="compositionally biased region" description="Basic and acidic residues" evidence="1">
    <location>
        <begin position="305"/>
        <end position="315"/>
    </location>
</feature>
<keyword evidence="2" id="KW-0732">Signal</keyword>
<protein>
    <submittedName>
        <fullName evidence="5">Uncharacterized protein LOC113861873</fullName>
    </submittedName>
</protein>
<reference evidence="5" key="2">
    <citation type="submission" date="2025-08" db="UniProtKB">
        <authorList>
            <consortium name="RefSeq"/>
        </authorList>
    </citation>
    <scope>IDENTIFICATION</scope>
    <source>
        <tissue evidence="5">Young leaves</tissue>
    </source>
</reference>
<feature type="compositionally biased region" description="Polar residues" evidence="1">
    <location>
        <begin position="316"/>
        <end position="325"/>
    </location>
</feature>
<feature type="compositionally biased region" description="Polar residues" evidence="1">
    <location>
        <begin position="258"/>
        <end position="268"/>
    </location>
</feature>
<keyword evidence="4" id="KW-1185">Reference proteome</keyword>
<dbReference type="GeneID" id="113861873"/>
<dbReference type="AlphaFoldDB" id="A0A8B8L7Q9"/>
<name>A0A8B8L7Q9_ABRPR</name>
<dbReference type="KEGG" id="aprc:113861873"/>
<organism evidence="4 5">
    <name type="scientific">Abrus precatorius</name>
    <name type="common">Indian licorice</name>
    <name type="synonym">Glycine abrus</name>
    <dbReference type="NCBI Taxonomy" id="3816"/>
    <lineage>
        <taxon>Eukaryota</taxon>
        <taxon>Viridiplantae</taxon>
        <taxon>Streptophyta</taxon>
        <taxon>Embryophyta</taxon>
        <taxon>Tracheophyta</taxon>
        <taxon>Spermatophyta</taxon>
        <taxon>Magnoliopsida</taxon>
        <taxon>eudicotyledons</taxon>
        <taxon>Gunneridae</taxon>
        <taxon>Pentapetalae</taxon>
        <taxon>rosids</taxon>
        <taxon>fabids</taxon>
        <taxon>Fabales</taxon>
        <taxon>Fabaceae</taxon>
        <taxon>Papilionoideae</taxon>
        <taxon>50 kb inversion clade</taxon>
        <taxon>NPAAA clade</taxon>
        <taxon>indigoferoid/millettioid clade</taxon>
        <taxon>Abreae</taxon>
        <taxon>Abrus</taxon>
    </lineage>
</organism>
<dbReference type="PANTHER" id="PTHR47289:SF2">
    <property type="entry name" value="TRANSCRIPTION FACTOR, PUTATIVE (DUF1664)-RELATED"/>
    <property type="match status" value="1"/>
</dbReference>
<proteinExistence type="predicted"/>
<sequence>MALSLGKLTILVGAGIVGSVIAKEGRLPDVSGLVSGSFKVVLNQLKSNDSAPTVKKQPHNDALMAQVNSLRQELQLLARDRSITIVNASGSGGKKYVTVIVIVAVGYGYIWWKGWKLPDMMFATRRGLSDACSSIGNQMGKLYESVEDAKKKLSARMNRLDKSLDECAALSESTREEISVIQRDADTIGGDFKSVRVAVHVLESKIKEIEGKQVATTEGVNKLCQFTLSLENSRPTEYIQASSSSSSRAALELPPVSPSSRGLQTGPSRLSLEPPSVTSSSRSGSLPPTMSTDPPSPSNSAGSHQDSRRISEERNFSSSQVNLKNITPKEEKTNGSSSGLFGKLSGVYAPFLTRTRSATDAVVQQTRSSS</sequence>
<dbReference type="RefSeq" id="XP_027350759.1">
    <property type="nucleotide sequence ID" value="XM_027494958.1"/>
</dbReference>
<evidence type="ECO:0000256" key="1">
    <source>
        <dbReference type="SAM" id="MobiDB-lite"/>
    </source>
</evidence>
<dbReference type="Pfam" id="PF07889">
    <property type="entry name" value="DUF1664"/>
    <property type="match status" value="1"/>
</dbReference>
<evidence type="ECO:0000313" key="5">
    <source>
        <dbReference type="RefSeq" id="XP_027350759.1"/>
    </source>
</evidence>
<dbReference type="InterPro" id="IPR012458">
    <property type="entry name" value="DUF1664"/>
</dbReference>
<dbReference type="PANTHER" id="PTHR47289">
    <property type="entry name" value="TRANSCRIPTION FACTOR, PUTATIVE (DUF1664)-RELATED"/>
    <property type="match status" value="1"/>
</dbReference>
<evidence type="ECO:0000313" key="4">
    <source>
        <dbReference type="Proteomes" id="UP000694853"/>
    </source>
</evidence>
<gene>
    <name evidence="5" type="primary">LOC113861873</name>
</gene>
<feature type="signal peptide" evidence="2">
    <location>
        <begin position="1"/>
        <end position="22"/>
    </location>
</feature>
<reference evidence="4" key="1">
    <citation type="journal article" date="2019" name="Toxins">
        <title>Detection of Abrin-Like and Prepropulchellin-Like Toxin Genes and Transcripts Using Whole Genome Sequencing and Full-Length Transcript Sequencing of Abrus precatorius.</title>
        <authorList>
            <person name="Hovde B.T."/>
            <person name="Daligault H.E."/>
            <person name="Hanschen E.R."/>
            <person name="Kunde Y.A."/>
            <person name="Johnson M.B."/>
            <person name="Starkenburg S.R."/>
            <person name="Johnson S.L."/>
        </authorList>
    </citation>
    <scope>NUCLEOTIDE SEQUENCE [LARGE SCALE GENOMIC DNA]</scope>
</reference>